<evidence type="ECO:0000256" key="6">
    <source>
        <dbReference type="ARBA" id="ARBA00041520"/>
    </source>
</evidence>
<evidence type="ECO:0000313" key="13">
    <source>
        <dbReference type="EMBL" id="MDA5400876.1"/>
    </source>
</evidence>
<dbReference type="PANTHER" id="PTHR16138:SF7">
    <property type="entry name" value="PALMITOYL-PROTEIN THIOESTERASE ABHD10, MITOCHONDRIAL"/>
    <property type="match status" value="1"/>
</dbReference>
<dbReference type="Proteomes" id="UP001151234">
    <property type="component" value="Unassembled WGS sequence"/>
</dbReference>
<keyword evidence="2 13" id="KW-0378">Hydrolase</keyword>
<evidence type="ECO:0000256" key="1">
    <source>
        <dbReference type="ARBA" id="ARBA00012423"/>
    </source>
</evidence>
<keyword evidence="14" id="KW-1185">Reference proteome</keyword>
<dbReference type="Gene3D" id="3.40.50.1820">
    <property type="entry name" value="alpha/beta hydrolase"/>
    <property type="match status" value="1"/>
</dbReference>
<evidence type="ECO:0000259" key="12">
    <source>
        <dbReference type="Pfam" id="PF12697"/>
    </source>
</evidence>
<name>A0A9X3UPZ8_9HYPH</name>
<dbReference type="EMBL" id="JAPJZI010000001">
    <property type="protein sequence ID" value="MDA5400876.1"/>
    <property type="molecule type" value="Genomic_DNA"/>
</dbReference>
<evidence type="ECO:0000256" key="10">
    <source>
        <dbReference type="ARBA" id="ARBA00047409"/>
    </source>
</evidence>
<proteinExistence type="predicted"/>
<evidence type="ECO:0000256" key="4">
    <source>
        <dbReference type="ARBA" id="ARBA00039132"/>
    </source>
</evidence>
<dbReference type="InterPro" id="IPR000073">
    <property type="entry name" value="AB_hydrolase_1"/>
</dbReference>
<dbReference type="GO" id="GO:0008474">
    <property type="term" value="F:palmitoyl-(protein) hydrolase activity"/>
    <property type="evidence" value="ECO:0007669"/>
    <property type="project" value="UniProtKB-EC"/>
</dbReference>
<evidence type="ECO:0000256" key="3">
    <source>
        <dbReference type="ARBA" id="ARBA00022946"/>
    </source>
</evidence>
<keyword evidence="3" id="KW-0809">Transit peptide</keyword>
<comment type="catalytic activity">
    <reaction evidence="10">
        <text>S-hexadecanoyl-L-cysteinyl-[protein] + H2O = L-cysteinyl-[protein] + hexadecanoate + H(+)</text>
        <dbReference type="Rhea" id="RHEA:19233"/>
        <dbReference type="Rhea" id="RHEA-COMP:10131"/>
        <dbReference type="Rhea" id="RHEA-COMP:11032"/>
        <dbReference type="ChEBI" id="CHEBI:7896"/>
        <dbReference type="ChEBI" id="CHEBI:15377"/>
        <dbReference type="ChEBI" id="CHEBI:15378"/>
        <dbReference type="ChEBI" id="CHEBI:29950"/>
        <dbReference type="ChEBI" id="CHEBI:74151"/>
        <dbReference type="EC" id="3.1.2.22"/>
    </reaction>
    <physiologicalReaction direction="left-to-right" evidence="10">
        <dbReference type="Rhea" id="RHEA:19234"/>
    </physiologicalReaction>
</comment>
<comment type="catalytic activity">
    <reaction evidence="11">
        <text>mycophenolic acid O-acyl-beta-D-glucuronide + H2O = mycophenolate + D-glucuronate + H(+)</text>
        <dbReference type="Rhea" id="RHEA:34179"/>
        <dbReference type="ChEBI" id="CHEBI:15377"/>
        <dbReference type="ChEBI" id="CHEBI:15378"/>
        <dbReference type="ChEBI" id="CHEBI:58720"/>
        <dbReference type="ChEBI" id="CHEBI:62932"/>
        <dbReference type="ChEBI" id="CHEBI:66982"/>
        <dbReference type="EC" id="3.1.1.93"/>
    </reaction>
    <physiologicalReaction direction="left-to-right" evidence="11">
        <dbReference type="Rhea" id="RHEA:34180"/>
    </physiologicalReaction>
</comment>
<dbReference type="RefSeq" id="WP_267992695.1">
    <property type="nucleotide sequence ID" value="NZ_JAPJZI010000001.1"/>
</dbReference>
<evidence type="ECO:0000256" key="9">
    <source>
        <dbReference type="ARBA" id="ARBA00046047"/>
    </source>
</evidence>
<dbReference type="EC" id="3.1.1.93" evidence="4"/>
<dbReference type="AlphaFoldDB" id="A0A9X3UPZ8"/>
<feature type="domain" description="AB hydrolase-1" evidence="12">
    <location>
        <begin position="55"/>
        <end position="246"/>
    </location>
</feature>
<dbReference type="EC" id="3.1.2.22" evidence="1"/>
<sequence length="261" mass="28606">MTQPAEQLDVGAGENERTIAVRHRGGTVSGKPGLVWLGGYRSDMAGTKAVELDRFAGEKGLECTRFDYSGHGESGGDFRRGTISRWLEESLAVFDRFTSGPQVLVGSSMGGWIALRMVQELQKSGLKGRLHGLLLLAPAPDFTAVLHEPLLTDAQRKDLQEQGYYEEETPYGPDPNVFTQALFEDGRDNLVLDGMIETGCPVHILQGMEDPDVPYSHALRLVEHLPADDVVLTLVRDGDHRLSRPQDITLLLNAAAQMIEA</sequence>
<comment type="function">
    <text evidence="9">Acts as an acyl-protein thioesterase that hydrolyzes fatty acids from acylated residues in proteins. Regulates the mitochondrial S-depalmitoylation of the nucleophilic active site residue of peroxiredoxin-5/PRDX5, a key antioxidant protein, therefore modulating mitochondrial antioxidant ability. Also catalyzes the deglucuronidation of mycophenolic acid acyl-glucuronide, an active metabolite of the immunosuppressant drug mycophenolate.</text>
</comment>
<dbReference type="GO" id="GO:0102390">
    <property type="term" value="F:mycophenolic acid acyl-glucuronide esterase activity"/>
    <property type="evidence" value="ECO:0007669"/>
    <property type="project" value="UniProtKB-EC"/>
</dbReference>
<evidence type="ECO:0000256" key="2">
    <source>
        <dbReference type="ARBA" id="ARBA00022801"/>
    </source>
</evidence>
<dbReference type="Pfam" id="PF12697">
    <property type="entry name" value="Abhydrolase_6"/>
    <property type="match status" value="1"/>
</dbReference>
<dbReference type="InterPro" id="IPR052382">
    <property type="entry name" value="ABHD10_acyl-thioesterase"/>
</dbReference>
<evidence type="ECO:0000313" key="14">
    <source>
        <dbReference type="Proteomes" id="UP001151234"/>
    </source>
</evidence>
<evidence type="ECO:0000256" key="5">
    <source>
        <dbReference type="ARBA" id="ARBA00039314"/>
    </source>
</evidence>
<organism evidence="13 14">
    <name type="scientific">Hoeflea prorocentri</name>
    <dbReference type="NCBI Taxonomy" id="1922333"/>
    <lineage>
        <taxon>Bacteria</taxon>
        <taxon>Pseudomonadati</taxon>
        <taxon>Pseudomonadota</taxon>
        <taxon>Alphaproteobacteria</taxon>
        <taxon>Hyphomicrobiales</taxon>
        <taxon>Rhizobiaceae</taxon>
        <taxon>Hoeflea</taxon>
    </lineage>
</organism>
<protein>
    <recommendedName>
        <fullName evidence="5">Palmitoyl-protein thioesterase ABHD10, mitochondrial</fullName>
        <ecNumber evidence="4">3.1.1.93</ecNumber>
        <ecNumber evidence="1">3.1.2.22</ecNumber>
    </recommendedName>
    <alternativeName>
        <fullName evidence="7">Acyl-protein thioesterase ABHD10</fullName>
    </alternativeName>
    <alternativeName>
        <fullName evidence="8">Alpha/beta hydrolase domain-containing protein 10</fullName>
    </alternativeName>
    <alternativeName>
        <fullName evidence="6">Mycophenolic acid acyl-glucuronide esterase, mitochondrial</fullName>
    </alternativeName>
</protein>
<gene>
    <name evidence="13" type="ORF">OQ273_20045</name>
</gene>
<evidence type="ECO:0000256" key="8">
    <source>
        <dbReference type="ARBA" id="ARBA00042704"/>
    </source>
</evidence>
<accession>A0A9X3UPZ8</accession>
<evidence type="ECO:0000256" key="7">
    <source>
        <dbReference type="ARBA" id="ARBA00042645"/>
    </source>
</evidence>
<comment type="caution">
    <text evidence="13">The sequence shown here is derived from an EMBL/GenBank/DDBJ whole genome shotgun (WGS) entry which is preliminary data.</text>
</comment>
<dbReference type="PANTHER" id="PTHR16138">
    <property type="entry name" value="MYCOPHENOLIC ACID ACYL-GLUCURONIDE ESTERASE, MITOCHONDRIAL"/>
    <property type="match status" value="1"/>
</dbReference>
<evidence type="ECO:0000256" key="11">
    <source>
        <dbReference type="ARBA" id="ARBA00047972"/>
    </source>
</evidence>
<dbReference type="SUPFAM" id="SSF53474">
    <property type="entry name" value="alpha/beta-Hydrolases"/>
    <property type="match status" value="1"/>
</dbReference>
<dbReference type="InterPro" id="IPR029058">
    <property type="entry name" value="AB_hydrolase_fold"/>
</dbReference>
<reference evidence="13" key="1">
    <citation type="submission" date="2022-11" db="EMBL/GenBank/DDBJ databases">
        <title>Draft genome sequence of Hoeflea poritis E7-10 and Hoeflea prorocentri PM5-8, separated from scleractinian coral Porites lutea and marine dinoflagellate.</title>
        <authorList>
            <person name="Zhang G."/>
            <person name="Wei Q."/>
            <person name="Cai L."/>
        </authorList>
    </citation>
    <scope>NUCLEOTIDE SEQUENCE</scope>
    <source>
        <strain evidence="13">PM5-8</strain>
    </source>
</reference>